<sequence>MESECNPWIRVFDRVAQGCTLVIFGSKIAPAHRLRPVARPCLSARTR</sequence>
<evidence type="ECO:0008006" key="3">
    <source>
        <dbReference type="Google" id="ProtNLM"/>
    </source>
</evidence>
<dbReference type="Proteomes" id="UP000256710">
    <property type="component" value="Unassembled WGS sequence"/>
</dbReference>
<organism evidence="1 2">
    <name type="scientific">Cupriavidus neocaledonicus</name>
    <dbReference type="NCBI Taxonomy" id="1040979"/>
    <lineage>
        <taxon>Bacteria</taxon>
        <taxon>Pseudomonadati</taxon>
        <taxon>Pseudomonadota</taxon>
        <taxon>Betaproteobacteria</taxon>
        <taxon>Burkholderiales</taxon>
        <taxon>Burkholderiaceae</taxon>
        <taxon>Cupriavidus</taxon>
    </lineage>
</organism>
<reference evidence="1 2" key="1">
    <citation type="submission" date="2018-01" db="EMBL/GenBank/DDBJ databases">
        <authorList>
            <person name="Clerissi C."/>
        </authorList>
    </citation>
    <scope>NUCLEOTIDE SEQUENCE [LARGE SCALE GENOMIC DNA]</scope>
    <source>
        <strain evidence="1">Cupriavidus taiwanensis STM 6082</strain>
    </source>
</reference>
<dbReference type="EMBL" id="OFTC01000022">
    <property type="protein sequence ID" value="SOZ36533.1"/>
    <property type="molecule type" value="Genomic_DNA"/>
</dbReference>
<evidence type="ECO:0000313" key="2">
    <source>
        <dbReference type="Proteomes" id="UP000256710"/>
    </source>
</evidence>
<gene>
    <name evidence="1" type="ORF">CBM2605_A290029</name>
</gene>
<proteinExistence type="predicted"/>
<accession>A0ABY1V1F4</accession>
<evidence type="ECO:0000313" key="1">
    <source>
        <dbReference type="EMBL" id="SOZ36533.1"/>
    </source>
</evidence>
<keyword evidence="2" id="KW-1185">Reference proteome</keyword>
<comment type="caution">
    <text evidence="1">The sequence shown here is derived from an EMBL/GenBank/DDBJ whole genome shotgun (WGS) entry which is preliminary data.</text>
</comment>
<protein>
    <recommendedName>
        <fullName evidence="3">Transposase</fullName>
    </recommendedName>
</protein>
<name>A0ABY1V1F4_9BURK</name>